<dbReference type="PROSITE" id="PS50011">
    <property type="entry name" value="PROTEIN_KINASE_DOM"/>
    <property type="match status" value="1"/>
</dbReference>
<dbReference type="AlphaFoldDB" id="A0AAD5XVE5"/>
<keyword evidence="5" id="KW-1185">Reference proteome</keyword>
<dbReference type="FunFam" id="1.10.510.10:FF:000571">
    <property type="entry name" value="Maternal embryonic leucine zipper kinase"/>
    <property type="match status" value="1"/>
</dbReference>
<reference evidence="4" key="1">
    <citation type="submission" date="2020-05" db="EMBL/GenBank/DDBJ databases">
        <title>Phylogenomic resolution of chytrid fungi.</title>
        <authorList>
            <person name="Stajich J.E."/>
            <person name="Amses K."/>
            <person name="Simmons R."/>
            <person name="Seto K."/>
            <person name="Myers J."/>
            <person name="Bonds A."/>
            <person name="Quandt C.A."/>
            <person name="Barry K."/>
            <person name="Liu P."/>
            <person name="Grigoriev I."/>
            <person name="Longcore J.E."/>
            <person name="James T.Y."/>
        </authorList>
    </citation>
    <scope>NUCLEOTIDE SEQUENCE</scope>
    <source>
        <strain evidence="4">JEL0476</strain>
    </source>
</reference>
<sequence length="458" mass="53171">VDHLTQNGAMREREARFVFRQILSAIEHAHRNNVVHRDLKFENMRYDVSNGMIYLFDFGLSTFHNFSQKENRKDFYDLMLKTNCGSPCYASPEIYDGVNYWGPEVDIWSLGVCLYAMTVGVLPFYGESFEILSSKIKSGKIEFPDHLSSDLVSLIGKILQPNSKNRATLKEIVEDQWVNAGYQTLPIDYMELETKPTTPMIPLPVLQKSTQDDFRGPGLRCHPFWNTTKKNKKLVVSNKKVLKTDKFRNLSEFQVGKLMMEILRKNSVGSNFYEGKFLLETKTEFNTVINIQSLKKGVESSIIKIDGGFENLDFNNFDSNYNNDDAKTFIYKRKPAYEKDENPSNCIKKNKNFFASGNNFFGKSFKRLVEKLGFERSKNFTESVFFELMQCNNKKLKNFNVNNHFPEDELDSETLDYFEAPPNNFQGNLSFIEFFITKNRFLDLWGNNHAEETEEDSD</sequence>
<keyword evidence="2" id="KW-0067">ATP-binding</keyword>
<dbReference type="Pfam" id="PF00069">
    <property type="entry name" value="Pkinase"/>
    <property type="match status" value="1"/>
</dbReference>
<dbReference type="InterPro" id="IPR000719">
    <property type="entry name" value="Prot_kinase_dom"/>
</dbReference>
<proteinExistence type="predicted"/>
<feature type="domain" description="Protein kinase" evidence="3">
    <location>
        <begin position="1"/>
        <end position="178"/>
    </location>
</feature>
<dbReference type="GO" id="GO:0004674">
    <property type="term" value="F:protein serine/threonine kinase activity"/>
    <property type="evidence" value="ECO:0007669"/>
    <property type="project" value="TreeGrafter"/>
</dbReference>
<evidence type="ECO:0000313" key="5">
    <source>
        <dbReference type="Proteomes" id="UP001211065"/>
    </source>
</evidence>
<dbReference type="Proteomes" id="UP001211065">
    <property type="component" value="Unassembled WGS sequence"/>
</dbReference>
<dbReference type="InterPro" id="IPR011009">
    <property type="entry name" value="Kinase-like_dom_sf"/>
</dbReference>
<dbReference type="SUPFAM" id="SSF56112">
    <property type="entry name" value="Protein kinase-like (PK-like)"/>
    <property type="match status" value="1"/>
</dbReference>
<dbReference type="GO" id="GO:0005524">
    <property type="term" value="F:ATP binding"/>
    <property type="evidence" value="ECO:0007669"/>
    <property type="project" value="UniProtKB-KW"/>
</dbReference>
<dbReference type="PANTHER" id="PTHR24346">
    <property type="entry name" value="MAP/MICROTUBULE AFFINITY-REGULATING KINASE"/>
    <property type="match status" value="1"/>
</dbReference>
<evidence type="ECO:0000313" key="4">
    <source>
        <dbReference type="EMBL" id="KAJ3205985.1"/>
    </source>
</evidence>
<keyword evidence="4" id="KW-0418">Kinase</keyword>
<evidence type="ECO:0000256" key="2">
    <source>
        <dbReference type="ARBA" id="ARBA00022840"/>
    </source>
</evidence>
<organism evidence="4 5">
    <name type="scientific">Clydaea vesicula</name>
    <dbReference type="NCBI Taxonomy" id="447962"/>
    <lineage>
        <taxon>Eukaryota</taxon>
        <taxon>Fungi</taxon>
        <taxon>Fungi incertae sedis</taxon>
        <taxon>Chytridiomycota</taxon>
        <taxon>Chytridiomycota incertae sedis</taxon>
        <taxon>Chytridiomycetes</taxon>
        <taxon>Lobulomycetales</taxon>
        <taxon>Lobulomycetaceae</taxon>
        <taxon>Clydaea</taxon>
    </lineage>
</organism>
<comment type="caution">
    <text evidence="4">The sequence shown here is derived from an EMBL/GenBank/DDBJ whole genome shotgun (WGS) entry which is preliminary data.</text>
</comment>
<dbReference type="EMBL" id="JADGJW010001161">
    <property type="protein sequence ID" value="KAJ3205985.1"/>
    <property type="molecule type" value="Genomic_DNA"/>
</dbReference>
<evidence type="ECO:0000259" key="3">
    <source>
        <dbReference type="PROSITE" id="PS50011"/>
    </source>
</evidence>
<dbReference type="GO" id="GO:0005737">
    <property type="term" value="C:cytoplasm"/>
    <property type="evidence" value="ECO:0007669"/>
    <property type="project" value="TreeGrafter"/>
</dbReference>
<keyword evidence="4" id="KW-0808">Transferase</keyword>
<dbReference type="GO" id="GO:0035556">
    <property type="term" value="P:intracellular signal transduction"/>
    <property type="evidence" value="ECO:0007669"/>
    <property type="project" value="TreeGrafter"/>
</dbReference>
<feature type="non-terminal residue" evidence="4">
    <location>
        <position position="458"/>
    </location>
</feature>
<name>A0AAD5XVE5_9FUNG</name>
<dbReference type="SMART" id="SM00220">
    <property type="entry name" value="S_TKc"/>
    <property type="match status" value="1"/>
</dbReference>
<evidence type="ECO:0000256" key="1">
    <source>
        <dbReference type="ARBA" id="ARBA00022741"/>
    </source>
</evidence>
<dbReference type="PANTHER" id="PTHR24346:SF30">
    <property type="entry name" value="MATERNAL EMBRYONIC LEUCINE ZIPPER KINASE"/>
    <property type="match status" value="1"/>
</dbReference>
<keyword evidence="1" id="KW-0547">Nucleotide-binding</keyword>
<accession>A0AAD5XVE5</accession>
<gene>
    <name evidence="4" type="primary">KIN1_3</name>
    <name evidence="4" type="ORF">HK099_000658</name>
</gene>
<protein>
    <submittedName>
        <fullName evidence="4">Serine/threonine-protein kinase KIN2</fullName>
    </submittedName>
</protein>
<dbReference type="Gene3D" id="1.10.510.10">
    <property type="entry name" value="Transferase(Phosphotransferase) domain 1"/>
    <property type="match status" value="1"/>
</dbReference>